<dbReference type="RefSeq" id="YP_009797471.1">
    <property type="nucleotide sequence ID" value="NC_047915.1"/>
</dbReference>
<dbReference type="KEGG" id="vg:54987886"/>
<accession>A0A2K9V3Y6</accession>
<evidence type="ECO:0000313" key="1">
    <source>
        <dbReference type="EMBL" id="AUV56747.1"/>
    </source>
</evidence>
<dbReference type="Proteomes" id="UP000240252">
    <property type="component" value="Segment"/>
</dbReference>
<reference evidence="1 2" key="1">
    <citation type="submission" date="2017-12" db="EMBL/GenBank/DDBJ databases">
        <title>Phages infecting Faecalibacterium prausnitzii belong to novel viral genera that help decipher intestinal viromes.</title>
        <authorList>
            <person name="Petit M.-A."/>
            <person name="De Paepe M."/>
            <person name="Benevides L."/>
            <person name="Langella P."/>
        </authorList>
    </citation>
    <scope>NUCLEOTIDE SEQUENCE [LARGE SCALE GENOMIC DNA]</scope>
</reference>
<dbReference type="EMBL" id="MG711466">
    <property type="protein sequence ID" value="AUV56747.1"/>
    <property type="molecule type" value="Genomic_DNA"/>
</dbReference>
<evidence type="ECO:0000313" key="2">
    <source>
        <dbReference type="Proteomes" id="UP000240252"/>
    </source>
</evidence>
<dbReference type="GeneID" id="54987886"/>
<sequence>MSRGIPRAVSMHMAQNAFARCAEKVNTRKNLTLNRQAVGEVVSYCTMIAANDTLDFNRDKQERLCTEMNHRAEVYTVEMSAYGQPKAREKLRERTAPMLDKPFVLPAGQYPRKQREKDALAERRAAGDLVIRFFIEALDSMGYDRAQINSTVEEARKNYEQFLEWAKDGEYVAYTKLGRCVAQMTGGSTEVARVPGAGPIFSTEF</sequence>
<protein>
    <submittedName>
        <fullName evidence="1">Uncharacterized protein</fullName>
    </submittedName>
</protein>
<organism evidence="1 2">
    <name type="scientific">Faecalibacterium phage FP_Toutatis</name>
    <dbReference type="NCBI Taxonomy" id="2070187"/>
    <lineage>
        <taxon>Viruses</taxon>
        <taxon>Duplodnaviria</taxon>
        <taxon>Heunggongvirae</taxon>
        <taxon>Uroviricota</taxon>
        <taxon>Caudoviricetes</taxon>
        <taxon>Toutatisvirus</taxon>
        <taxon>Toutatisvirus toutatis</taxon>
    </lineage>
</organism>
<proteinExistence type="predicted"/>
<name>A0A2K9V3Y6_9CAUD</name>
<keyword evidence="2" id="KW-1185">Reference proteome</keyword>